<feature type="non-terminal residue" evidence="1">
    <location>
        <position position="83"/>
    </location>
</feature>
<keyword evidence="2" id="KW-1185">Reference proteome</keyword>
<proteinExistence type="predicted"/>
<name>A0A202BUZ9_9FLAO</name>
<dbReference type="Proteomes" id="UP000196355">
    <property type="component" value="Unassembled WGS sequence"/>
</dbReference>
<protein>
    <submittedName>
        <fullName evidence="1">Uncharacterized protein</fullName>
    </submittedName>
</protein>
<dbReference type="EMBL" id="MVAG01000133">
    <property type="protein sequence ID" value="OVE55281.1"/>
    <property type="molecule type" value="Genomic_DNA"/>
</dbReference>
<sequence length="83" mass="9706">ISEKWAKDSAKYPLSGSYDIQKLMVGLEKEFKTPSERKTLDLLKKNMGEVYFKTEAKAEKIETEDNYNIKNPSENSIKYFFDD</sequence>
<evidence type="ECO:0000313" key="2">
    <source>
        <dbReference type="Proteomes" id="UP000196355"/>
    </source>
</evidence>
<evidence type="ECO:0000313" key="1">
    <source>
        <dbReference type="EMBL" id="OVE55281.1"/>
    </source>
</evidence>
<accession>A0A202BUZ9</accession>
<organism evidence="1 2">
    <name type="scientific">Chryseobacterium mucoviscidosis</name>
    <dbReference type="NCBI Taxonomy" id="1945581"/>
    <lineage>
        <taxon>Bacteria</taxon>
        <taxon>Pseudomonadati</taxon>
        <taxon>Bacteroidota</taxon>
        <taxon>Flavobacteriia</taxon>
        <taxon>Flavobacteriales</taxon>
        <taxon>Weeksellaceae</taxon>
        <taxon>Chryseobacterium group</taxon>
        <taxon>Chryseobacterium</taxon>
    </lineage>
</organism>
<gene>
    <name evidence="1" type="ORF">B0E34_17360</name>
</gene>
<reference evidence="2" key="1">
    <citation type="submission" date="2017-02" db="EMBL/GenBank/DDBJ databases">
        <authorList>
            <person name="Tetz G."/>
            <person name="Tetz V."/>
        </authorList>
    </citation>
    <scope>NUCLEOTIDE SEQUENCE [LARGE SCALE GENOMIC DNA]</scope>
    <source>
        <strain evidence="2">VT16-26</strain>
    </source>
</reference>
<dbReference type="AlphaFoldDB" id="A0A202BUZ9"/>
<comment type="caution">
    <text evidence="1">The sequence shown here is derived from an EMBL/GenBank/DDBJ whole genome shotgun (WGS) entry which is preliminary data.</text>
</comment>
<feature type="non-terminal residue" evidence="1">
    <location>
        <position position="1"/>
    </location>
</feature>